<dbReference type="Proteomes" id="UP000295706">
    <property type="component" value="Unassembled WGS sequence"/>
</dbReference>
<dbReference type="OrthoDB" id="9798438at2"/>
<reference evidence="1 2" key="1">
    <citation type="submission" date="2019-02" db="EMBL/GenBank/DDBJ databases">
        <title>Arundinibacter roseus gen. nov., sp. nov., a new member of the family Cytophagaceae.</title>
        <authorList>
            <person name="Szuroczki S."/>
            <person name="Khayer B."/>
            <person name="Sproer C."/>
            <person name="Toumi M."/>
            <person name="Szabo A."/>
            <person name="Felfoldi T."/>
            <person name="Schumann P."/>
            <person name="Toth E."/>
        </authorList>
    </citation>
    <scope>NUCLEOTIDE SEQUENCE [LARGE SCALE GENOMIC DNA]</scope>
    <source>
        <strain evidence="1 2">DMA-k-7a</strain>
    </source>
</reference>
<proteinExistence type="predicted"/>
<dbReference type="RefSeq" id="WP_132114213.1">
    <property type="nucleotide sequence ID" value="NZ_SMJU01000002.1"/>
</dbReference>
<sequence length="304" mass="33863">MKSCRKFSLIAILAFIFYCCGEKNPLKPGAGGGRSDSFATVPQRFPITPGQIDEASGLTDSRTINGYLWTHQDAGSVTKLYLIKHDGTDIRSYIPTGITNRDWEDIAVGAGPTEGVSYLYVGDIGNNDSNPGVTSQFIYRMPELTSLDGQFNAASIDRITYQYPDSPRDAETLLFDPLTKDLFIVSKELTQTNLYRLPYPQAIEGVMRAELIGRIPTVLLATGGDISADGKEIIVRTYSAIYYWKRPEGQSIGEVLTKNPDKMLPYELEPQGEAVCFDKEMNGYFTISERRNAPSVTLNYYKRQ</sequence>
<evidence type="ECO:0000313" key="2">
    <source>
        <dbReference type="Proteomes" id="UP000295706"/>
    </source>
</evidence>
<dbReference type="EMBL" id="SMJU01000002">
    <property type="protein sequence ID" value="TDB67834.1"/>
    <property type="molecule type" value="Genomic_DNA"/>
</dbReference>
<protein>
    <submittedName>
        <fullName evidence="1">PE-PGRS family protein</fullName>
    </submittedName>
</protein>
<comment type="caution">
    <text evidence="1">The sequence shown here is derived from an EMBL/GenBank/DDBJ whole genome shotgun (WGS) entry which is preliminary data.</text>
</comment>
<accession>A0A4R4KI75</accession>
<organism evidence="1 2">
    <name type="scientific">Arundinibacter roseus</name>
    <dbReference type="NCBI Taxonomy" id="2070510"/>
    <lineage>
        <taxon>Bacteria</taxon>
        <taxon>Pseudomonadati</taxon>
        <taxon>Bacteroidota</taxon>
        <taxon>Cytophagia</taxon>
        <taxon>Cytophagales</taxon>
        <taxon>Spirosomataceae</taxon>
        <taxon>Arundinibacter</taxon>
    </lineage>
</organism>
<dbReference type="AlphaFoldDB" id="A0A4R4KI75"/>
<gene>
    <name evidence="1" type="ORF">EZE20_02610</name>
</gene>
<name>A0A4R4KI75_9BACT</name>
<evidence type="ECO:0000313" key="1">
    <source>
        <dbReference type="EMBL" id="TDB67834.1"/>
    </source>
</evidence>
<keyword evidence="2" id="KW-1185">Reference proteome</keyword>